<dbReference type="Proteomes" id="UP000292507">
    <property type="component" value="Unassembled WGS sequence"/>
</dbReference>
<organism evidence="4 5">
    <name type="scientific">Blastococcus saxobsidens</name>
    <dbReference type="NCBI Taxonomy" id="138336"/>
    <lineage>
        <taxon>Bacteria</taxon>
        <taxon>Bacillati</taxon>
        <taxon>Actinomycetota</taxon>
        <taxon>Actinomycetes</taxon>
        <taxon>Geodermatophilales</taxon>
        <taxon>Geodermatophilaceae</taxon>
        <taxon>Blastococcus</taxon>
    </lineage>
</organism>
<comment type="caution">
    <text evidence="4">The sequence shown here is derived from an EMBL/GenBank/DDBJ whole genome shotgun (WGS) entry which is preliminary data.</text>
</comment>
<keyword evidence="2" id="KW-0812">Transmembrane</keyword>
<protein>
    <submittedName>
        <fullName evidence="4">Reprolysin-like metallo-peptidase family M12B</fullName>
    </submittedName>
</protein>
<evidence type="ECO:0000256" key="1">
    <source>
        <dbReference type="SAM" id="MobiDB-lite"/>
    </source>
</evidence>
<dbReference type="GO" id="GO:0008237">
    <property type="term" value="F:metallopeptidase activity"/>
    <property type="evidence" value="ECO:0007669"/>
    <property type="project" value="InterPro"/>
</dbReference>
<name>A0A4Q7Y8J9_9ACTN</name>
<keyword evidence="2" id="KW-0472">Membrane</keyword>
<keyword evidence="3" id="KW-0732">Signal</keyword>
<dbReference type="SUPFAM" id="SSF55486">
    <property type="entry name" value="Metalloproteases ('zincins'), catalytic domain"/>
    <property type="match status" value="1"/>
</dbReference>
<dbReference type="RefSeq" id="WP_104527639.1">
    <property type="nucleotide sequence ID" value="NZ_POQT01000007.1"/>
</dbReference>
<feature type="chain" id="PRO_5038378783" evidence="3">
    <location>
        <begin position="33"/>
        <end position="563"/>
    </location>
</feature>
<gene>
    <name evidence="4" type="ORF">BKA19_2783</name>
</gene>
<dbReference type="OrthoDB" id="3758789at2"/>
<proteinExistence type="predicted"/>
<dbReference type="InterPro" id="IPR024079">
    <property type="entry name" value="MetalloPept_cat_dom_sf"/>
</dbReference>
<feature type="transmembrane region" description="Helical" evidence="2">
    <location>
        <begin position="533"/>
        <end position="553"/>
    </location>
</feature>
<dbReference type="AlphaFoldDB" id="A0A4Q7Y8J9"/>
<dbReference type="Gene3D" id="3.40.390.10">
    <property type="entry name" value="Collagenase (Catalytic Domain)"/>
    <property type="match status" value="1"/>
</dbReference>
<feature type="compositionally biased region" description="Pro residues" evidence="1">
    <location>
        <begin position="126"/>
        <end position="138"/>
    </location>
</feature>
<reference evidence="4 5" key="1">
    <citation type="submission" date="2019-02" db="EMBL/GenBank/DDBJ databases">
        <title>Sequencing the genomes of 1000 actinobacteria strains.</title>
        <authorList>
            <person name="Klenk H.-P."/>
        </authorList>
    </citation>
    <scope>NUCLEOTIDE SEQUENCE [LARGE SCALE GENOMIC DNA]</scope>
    <source>
        <strain evidence="4 5">DSM 44509</strain>
    </source>
</reference>
<feature type="region of interest" description="Disordered" evidence="1">
    <location>
        <begin position="122"/>
        <end position="142"/>
    </location>
</feature>
<accession>A0A4Q7Y8J9</accession>
<keyword evidence="2" id="KW-1133">Transmembrane helix</keyword>
<feature type="compositionally biased region" description="Pro residues" evidence="1">
    <location>
        <begin position="500"/>
        <end position="511"/>
    </location>
</feature>
<feature type="signal peptide" evidence="3">
    <location>
        <begin position="1"/>
        <end position="32"/>
    </location>
</feature>
<evidence type="ECO:0000313" key="4">
    <source>
        <dbReference type="EMBL" id="RZU33068.1"/>
    </source>
</evidence>
<evidence type="ECO:0000256" key="2">
    <source>
        <dbReference type="SAM" id="Phobius"/>
    </source>
</evidence>
<sequence length="563" mass="57018">MSPDHDLRRPRGHRRLLRAVAVAGALTTSAVAVPAVAAADSGTTVVGEFVQAYAEGAPGAAQDHGDDAMLSWVAAADGAVRVPTGQMAGVPAGATVEVTVGGTVEDDHSEDGGDQAREVLESDVLSPPPSPDTTPVPAPRGGLTNEVTVVLVAPAGTMPDGTQLSDVVRTVDGTVADFWAQQTGGAIQLGVVASRPWVSTTAGCADPNALWTEVAAKVGFVPGPRKHLLLRLSDQTAGQPGCSYALAQVGAEPSSGGYLYVRQDLPSVIAHELGHNFGLGHSSAEQCDATMEGGSCRTSGYRDLYDVMGASWGRLGALNAGQAAALRVLPDAATRTVSVGDAATTVTLSPLAGTGQVRAVRLVDAEGVDHWLELRAATGQDAWLGTGDNVYRLDSGVLLRRVGTFPDTTLLLDGTPSAASRWDDDLQSALPVGTAVPVSGGDITVTVQRVDDAGAVLQLAPAARGAAAAAAPRSAAAAARGGADRAGTIAADPASEAPTAPAPKPVTWVPPVPEFSTRGTVSLEPVADSASSLGGLLVPIGASVLVGGGLLVLQSLRRNRLRR</sequence>
<dbReference type="EMBL" id="SHKV01000001">
    <property type="protein sequence ID" value="RZU33068.1"/>
    <property type="molecule type" value="Genomic_DNA"/>
</dbReference>
<feature type="region of interest" description="Disordered" evidence="1">
    <location>
        <begin position="492"/>
        <end position="511"/>
    </location>
</feature>
<keyword evidence="5" id="KW-1185">Reference proteome</keyword>
<evidence type="ECO:0000313" key="5">
    <source>
        <dbReference type="Proteomes" id="UP000292507"/>
    </source>
</evidence>
<evidence type="ECO:0000256" key="3">
    <source>
        <dbReference type="SAM" id="SignalP"/>
    </source>
</evidence>